<dbReference type="AlphaFoldDB" id="A0A6I9NPE4"/>
<reference evidence="2" key="1">
    <citation type="submission" date="2025-08" db="UniProtKB">
        <authorList>
            <consortium name="RefSeq"/>
        </authorList>
    </citation>
    <scope>IDENTIFICATION</scope>
    <source>
        <tissue evidence="2">Muscle</tissue>
    </source>
</reference>
<keyword evidence="1" id="KW-1185">Reference proteome</keyword>
<dbReference type="GeneID" id="104951410"/>
<proteinExistence type="predicted"/>
<dbReference type="RefSeq" id="XP_010776356.1">
    <property type="nucleotide sequence ID" value="XM_010778054.1"/>
</dbReference>
<accession>A0A6I9NPE4</accession>
<evidence type="ECO:0000313" key="1">
    <source>
        <dbReference type="Proteomes" id="UP000504611"/>
    </source>
</evidence>
<organism evidence="1 2">
    <name type="scientific">Notothenia coriiceps</name>
    <name type="common">black rockcod</name>
    <dbReference type="NCBI Taxonomy" id="8208"/>
    <lineage>
        <taxon>Eukaryota</taxon>
        <taxon>Metazoa</taxon>
        <taxon>Chordata</taxon>
        <taxon>Craniata</taxon>
        <taxon>Vertebrata</taxon>
        <taxon>Euteleostomi</taxon>
        <taxon>Actinopterygii</taxon>
        <taxon>Neopterygii</taxon>
        <taxon>Teleostei</taxon>
        <taxon>Neoteleostei</taxon>
        <taxon>Acanthomorphata</taxon>
        <taxon>Eupercaria</taxon>
        <taxon>Perciformes</taxon>
        <taxon>Notothenioidei</taxon>
        <taxon>Nototheniidae</taxon>
        <taxon>Notothenia</taxon>
    </lineage>
</organism>
<name>A0A6I9NPE4_9TELE</name>
<protein>
    <submittedName>
        <fullName evidence="2">Uncharacterized protein</fullName>
    </submittedName>
</protein>
<sequence length="296" mass="33158">MCSVAEFSKHETDLYPNPDIYEHFIFPFLMHHNTSDPQCVSSANSSAEWLIKNFGVYSTFPSITDFYKLNPYFSGLEVLPLLSPKQIAGMLLSPLPTPPEKDVVIDRVFDFLFESPEDARLPEVLHELLYLINKVNPPCDVYRQIFERLYGAIPDLPRDVEPFIWSYIDQLLNVAPEDFLLCHDGSINSSSSLLMLGSLVVGIPSKTFGSISGSQLLTASKDPSFLEHITTASSIVQQTFVTQIISVNTNSEMIIQNVPDELASEIPRALLLGLSGNSSVLTTLNKKKWKRQQCKL</sequence>
<dbReference type="KEGG" id="ncc:104951410"/>
<evidence type="ECO:0000313" key="2">
    <source>
        <dbReference type="RefSeq" id="XP_010776356.1"/>
    </source>
</evidence>
<dbReference type="Proteomes" id="UP000504611">
    <property type="component" value="Unplaced"/>
</dbReference>
<gene>
    <name evidence="2" type="primary">LOC104951410</name>
</gene>
<dbReference type="OrthoDB" id="9329195at2759"/>